<proteinExistence type="predicted"/>
<organism evidence="3">
    <name type="scientific">Bellilinea caldifistulae</name>
    <dbReference type="NCBI Taxonomy" id="360411"/>
    <lineage>
        <taxon>Bacteria</taxon>
        <taxon>Bacillati</taxon>
        <taxon>Chloroflexota</taxon>
        <taxon>Anaerolineae</taxon>
        <taxon>Anaerolineales</taxon>
        <taxon>Anaerolineaceae</taxon>
        <taxon>Bellilinea</taxon>
    </lineage>
</organism>
<evidence type="ECO:0000259" key="2">
    <source>
        <dbReference type="Pfam" id="PF03787"/>
    </source>
</evidence>
<dbReference type="EMBL" id="DSXR01000098">
    <property type="protein sequence ID" value="HGS87951.1"/>
    <property type="molecule type" value="Genomic_DNA"/>
</dbReference>
<evidence type="ECO:0000313" key="3">
    <source>
        <dbReference type="EMBL" id="HGS87951.1"/>
    </source>
</evidence>
<protein>
    <submittedName>
        <fullName evidence="3">Type III-B CRISPR module RAMP protein Cmr1</fullName>
    </submittedName>
</protein>
<gene>
    <name evidence="3" type="primary">cmr1</name>
    <name evidence="3" type="ORF">ENT17_10065</name>
</gene>
<dbReference type="GO" id="GO:0051607">
    <property type="term" value="P:defense response to virus"/>
    <property type="evidence" value="ECO:0007669"/>
    <property type="project" value="UniProtKB-KW"/>
</dbReference>
<reference evidence="3" key="1">
    <citation type="journal article" date="2020" name="mSystems">
        <title>Genome- and Community-Level Interaction Insights into Carbon Utilization and Element Cycling Functions of Hydrothermarchaeota in Hydrothermal Sediment.</title>
        <authorList>
            <person name="Zhou Z."/>
            <person name="Liu Y."/>
            <person name="Xu W."/>
            <person name="Pan J."/>
            <person name="Luo Z.H."/>
            <person name="Li M."/>
        </authorList>
    </citation>
    <scope>NUCLEOTIDE SEQUENCE [LARGE SCALE GENOMIC DNA]</scope>
    <source>
        <strain evidence="3">SpSt-556</strain>
    </source>
</reference>
<evidence type="ECO:0000256" key="1">
    <source>
        <dbReference type="ARBA" id="ARBA00023118"/>
    </source>
</evidence>
<feature type="domain" description="CRISPR type III-associated protein" evidence="2">
    <location>
        <begin position="8"/>
        <end position="150"/>
    </location>
</feature>
<dbReference type="InterPro" id="IPR005537">
    <property type="entry name" value="RAMP_III_fam"/>
</dbReference>
<keyword evidence="1" id="KW-0051">Antiviral defense</keyword>
<dbReference type="AlphaFoldDB" id="A0A7C4Q2K9"/>
<comment type="caution">
    <text evidence="3">The sequence shown here is derived from an EMBL/GenBank/DDBJ whole genome shotgun (WGS) entry which is preliminary data.</text>
</comment>
<dbReference type="InterPro" id="IPR007522">
    <property type="entry name" value="CRISPR-assoc_prot_TM1795"/>
</dbReference>
<dbReference type="Pfam" id="PF03787">
    <property type="entry name" value="RAMPs"/>
    <property type="match status" value="1"/>
</dbReference>
<accession>A0A7C4Q2K9</accession>
<name>A0A7C4Q2K9_9CHLR</name>
<sequence length="304" mass="33269">MRKVEIELMTVTPLFLGGSDPRSGQPPELRPPSFRGAMRYWYRAALGGVVGDKNLGAVRALEEAVFGSTDSGSPISLRISGNLKWSSHPILPHKSAGRRNAFDAGQTFRLTMSARPTCPDLIWANACMALNLALTLGGVGLRSRRGMGSLQVVKSSDPQLVPVFPKNESEITKFIQIVVRSAVRQAQALAGEKGIAVTQLPEEPTEFPSAAMNAEIRLLSQINARNGVEAVADLMRRFPKQNWLGGISPRQASPVWARVFKTTEGYHLLFTLLPAKLAGDTHDYTELRRWLKMGNVVGVKGWNQ</sequence>
<dbReference type="NCBIfam" id="TIGR01894">
    <property type="entry name" value="cas_TM1795_cmr1"/>
    <property type="match status" value="1"/>
</dbReference>